<evidence type="ECO:0000259" key="2">
    <source>
        <dbReference type="PROSITE" id="PS52004"/>
    </source>
</evidence>
<reference evidence="3" key="1">
    <citation type="submission" date="2018-05" db="EMBL/GenBank/DDBJ databases">
        <authorList>
            <person name="Lanie J.A."/>
            <person name="Ng W.-L."/>
            <person name="Kazmierczak K.M."/>
            <person name="Andrzejewski T.M."/>
            <person name="Davidsen T.M."/>
            <person name="Wayne K.J."/>
            <person name="Tettelin H."/>
            <person name="Glass J.I."/>
            <person name="Rusch D."/>
            <person name="Podicherti R."/>
            <person name="Tsui H.-C.T."/>
            <person name="Winkler M.E."/>
        </authorList>
    </citation>
    <scope>NUCLEOTIDE SEQUENCE</scope>
</reference>
<dbReference type="PANTHER" id="PTHR11712:SF336">
    <property type="entry name" value="3-OXOACYL-[ACYL-CARRIER-PROTEIN] SYNTHASE, MITOCHONDRIAL"/>
    <property type="match status" value="1"/>
</dbReference>
<feature type="domain" description="Ketosynthase family 3 (KS3)" evidence="2">
    <location>
        <begin position="1"/>
        <end position="107"/>
    </location>
</feature>
<proteinExistence type="predicted"/>
<evidence type="ECO:0000313" key="3">
    <source>
        <dbReference type="EMBL" id="SVC26142.1"/>
    </source>
</evidence>
<keyword evidence="1" id="KW-0808">Transferase</keyword>
<dbReference type="GO" id="GO:0006633">
    <property type="term" value="P:fatty acid biosynthetic process"/>
    <property type="evidence" value="ECO:0007669"/>
    <property type="project" value="TreeGrafter"/>
</dbReference>
<dbReference type="SUPFAM" id="SSF53901">
    <property type="entry name" value="Thiolase-like"/>
    <property type="match status" value="1"/>
</dbReference>
<feature type="non-terminal residue" evidence="3">
    <location>
        <position position="1"/>
    </location>
</feature>
<dbReference type="EMBL" id="UINC01081881">
    <property type="protein sequence ID" value="SVC26142.1"/>
    <property type="molecule type" value="Genomic_DNA"/>
</dbReference>
<dbReference type="InterPro" id="IPR000794">
    <property type="entry name" value="Beta-ketoacyl_synthase"/>
</dbReference>
<dbReference type="AlphaFoldDB" id="A0A382KSB0"/>
<dbReference type="Pfam" id="PF02801">
    <property type="entry name" value="Ketoacyl-synt_C"/>
    <property type="match status" value="1"/>
</dbReference>
<dbReference type="InterPro" id="IPR020841">
    <property type="entry name" value="PKS_Beta-ketoAc_synthase_dom"/>
</dbReference>
<sequence length="108" mass="11600">AHGTSTPVGDIIEINAIKSLFQDEIPYISSTKSLAGHSLGAAGVQESIFSLIMLNGNFMTASVNIEKIDEKIKEAPILLTNKSQPIKRVMTNSFGFGGTNSCIIFEKI</sequence>
<dbReference type="PANTHER" id="PTHR11712">
    <property type="entry name" value="POLYKETIDE SYNTHASE-RELATED"/>
    <property type="match status" value="1"/>
</dbReference>
<dbReference type="InterPro" id="IPR016039">
    <property type="entry name" value="Thiolase-like"/>
</dbReference>
<dbReference type="PROSITE" id="PS52004">
    <property type="entry name" value="KS3_2"/>
    <property type="match status" value="1"/>
</dbReference>
<protein>
    <recommendedName>
        <fullName evidence="2">Ketosynthase family 3 (KS3) domain-containing protein</fullName>
    </recommendedName>
</protein>
<evidence type="ECO:0000256" key="1">
    <source>
        <dbReference type="ARBA" id="ARBA00022679"/>
    </source>
</evidence>
<dbReference type="Gene3D" id="3.40.47.10">
    <property type="match status" value="1"/>
</dbReference>
<gene>
    <name evidence="3" type="ORF">METZ01_LOCUS278996</name>
</gene>
<organism evidence="3">
    <name type="scientific">marine metagenome</name>
    <dbReference type="NCBI Taxonomy" id="408172"/>
    <lineage>
        <taxon>unclassified sequences</taxon>
        <taxon>metagenomes</taxon>
        <taxon>ecological metagenomes</taxon>
    </lineage>
</organism>
<dbReference type="InterPro" id="IPR014031">
    <property type="entry name" value="Ketoacyl_synth_C"/>
</dbReference>
<accession>A0A382KSB0</accession>
<name>A0A382KSB0_9ZZZZ</name>
<dbReference type="GO" id="GO:0004315">
    <property type="term" value="F:3-oxoacyl-[acyl-carrier-protein] synthase activity"/>
    <property type="evidence" value="ECO:0007669"/>
    <property type="project" value="TreeGrafter"/>
</dbReference>